<gene>
    <name evidence="1" type="ORF">SMRZ_LOCUS13937</name>
</gene>
<dbReference type="EMBL" id="UZAI01011826">
    <property type="protein sequence ID" value="VDP09406.1"/>
    <property type="molecule type" value="Genomic_DNA"/>
</dbReference>
<dbReference type="AlphaFoldDB" id="A0A183MD12"/>
<evidence type="ECO:0000313" key="1">
    <source>
        <dbReference type="EMBL" id="VDP09406.1"/>
    </source>
</evidence>
<protein>
    <submittedName>
        <fullName evidence="1">Uncharacterized protein</fullName>
    </submittedName>
</protein>
<reference evidence="1 2" key="1">
    <citation type="submission" date="2018-11" db="EMBL/GenBank/DDBJ databases">
        <authorList>
            <consortium name="Pathogen Informatics"/>
        </authorList>
    </citation>
    <scope>NUCLEOTIDE SEQUENCE [LARGE SCALE GENOMIC DNA]</scope>
    <source>
        <strain evidence="1 2">Zambia</strain>
    </source>
</reference>
<evidence type="ECO:0000313" key="2">
    <source>
        <dbReference type="Proteomes" id="UP000277204"/>
    </source>
</evidence>
<accession>A0A183MD12</accession>
<organism evidence="1 2">
    <name type="scientific">Schistosoma margrebowiei</name>
    <dbReference type="NCBI Taxonomy" id="48269"/>
    <lineage>
        <taxon>Eukaryota</taxon>
        <taxon>Metazoa</taxon>
        <taxon>Spiralia</taxon>
        <taxon>Lophotrochozoa</taxon>
        <taxon>Platyhelminthes</taxon>
        <taxon>Trematoda</taxon>
        <taxon>Digenea</taxon>
        <taxon>Strigeidida</taxon>
        <taxon>Schistosomatoidea</taxon>
        <taxon>Schistosomatidae</taxon>
        <taxon>Schistosoma</taxon>
    </lineage>
</organism>
<proteinExistence type="predicted"/>
<dbReference type="Proteomes" id="UP000277204">
    <property type="component" value="Unassembled WGS sequence"/>
</dbReference>
<keyword evidence="2" id="KW-1185">Reference proteome</keyword>
<name>A0A183MD12_9TREM</name>
<sequence length="107" mass="12024">MVVGGSRRETLDPGFVLLSTRQQSVPVTLRELVLPDGTTVLSYYGTFSNAYLRSHTRDTESHTSTKRPSSVSVFSMMVYLKLNCDFNYDKSFATCTYEGISKKISYS</sequence>